<keyword evidence="5" id="KW-1185">Reference proteome</keyword>
<dbReference type="PANTHER" id="PTHR30615">
    <property type="entry name" value="UNCHARACTERIZED PROTEIN YJBQ-RELATED"/>
    <property type="match status" value="1"/>
</dbReference>
<keyword evidence="3" id="KW-1133">Transmembrane helix</keyword>
<reference evidence="5" key="1">
    <citation type="submission" date="2011-02" db="EMBL/GenBank/DDBJ databases">
        <title>The Genome Sequence of Capsaspora owczarzaki ATCC 30864.</title>
        <authorList>
            <person name="Russ C."/>
            <person name="Cuomo C."/>
            <person name="Burger G."/>
            <person name="Gray M.W."/>
            <person name="Holland P.W.H."/>
            <person name="King N."/>
            <person name="Lang F.B.F."/>
            <person name="Roger A.J."/>
            <person name="Ruiz-Trillo I."/>
            <person name="Young S.K."/>
            <person name="Zeng Q."/>
            <person name="Gargeya S."/>
            <person name="Alvarado L."/>
            <person name="Berlin A."/>
            <person name="Chapman S.B."/>
            <person name="Chen Z."/>
            <person name="Freedman E."/>
            <person name="Gellesch M."/>
            <person name="Goldberg J."/>
            <person name="Griggs A."/>
            <person name="Gujja S."/>
            <person name="Heilman E."/>
            <person name="Heiman D."/>
            <person name="Howarth C."/>
            <person name="Mehta T."/>
            <person name="Neiman D."/>
            <person name="Pearson M."/>
            <person name="Roberts A."/>
            <person name="Saif S."/>
            <person name="Shea T."/>
            <person name="Shenoy N."/>
            <person name="Sisk P."/>
            <person name="Stolte C."/>
            <person name="Sykes S."/>
            <person name="White J."/>
            <person name="Yandava C."/>
            <person name="Haas B."/>
            <person name="Nusbaum C."/>
            <person name="Birren B."/>
        </authorList>
    </citation>
    <scope>NUCLEOTIDE SEQUENCE</scope>
    <source>
        <strain evidence="5">ATCC 30864</strain>
    </source>
</reference>
<feature type="transmembrane region" description="Helical" evidence="3">
    <location>
        <begin position="383"/>
        <end position="400"/>
    </location>
</feature>
<dbReference type="NCBIfam" id="TIGR00149">
    <property type="entry name" value="TIGR00149_YjbQ"/>
    <property type="match status" value="1"/>
</dbReference>
<feature type="compositionally biased region" description="Low complexity" evidence="2">
    <location>
        <begin position="155"/>
        <end position="172"/>
    </location>
</feature>
<accession>A0A0D2WNY7</accession>
<name>A0A0D2WNY7_CAPO3</name>
<protein>
    <recommendedName>
        <fullName evidence="6">LRAT domain-containing protein</fullName>
    </recommendedName>
</protein>
<dbReference type="InterPro" id="IPR001602">
    <property type="entry name" value="UPF0047_YjbQ-like"/>
</dbReference>
<comment type="similarity">
    <text evidence="1">Belongs to the UPF0047 family.</text>
</comment>
<dbReference type="eggNOG" id="KOG3267">
    <property type="taxonomic scope" value="Eukaryota"/>
</dbReference>
<dbReference type="InParanoid" id="A0A0D2WNY7"/>
<dbReference type="InterPro" id="IPR035917">
    <property type="entry name" value="YjbQ-like_sf"/>
</dbReference>
<keyword evidence="3" id="KW-0812">Transmembrane</keyword>
<evidence type="ECO:0000313" key="4">
    <source>
        <dbReference type="EMBL" id="KJE92985.1"/>
    </source>
</evidence>
<evidence type="ECO:0000256" key="2">
    <source>
        <dbReference type="SAM" id="MobiDB-lite"/>
    </source>
</evidence>
<dbReference type="EMBL" id="KE346364">
    <property type="protein sequence ID" value="KJE92985.1"/>
    <property type="molecule type" value="Genomic_DNA"/>
</dbReference>
<evidence type="ECO:0008006" key="6">
    <source>
        <dbReference type="Google" id="ProtNLM"/>
    </source>
</evidence>
<gene>
    <name evidence="4" type="ORF">CAOG_003853</name>
</gene>
<organism evidence="4 5">
    <name type="scientific">Capsaspora owczarzaki (strain ATCC 30864)</name>
    <dbReference type="NCBI Taxonomy" id="595528"/>
    <lineage>
        <taxon>Eukaryota</taxon>
        <taxon>Filasterea</taxon>
        <taxon>Capsaspora</taxon>
    </lineage>
</organism>
<proteinExistence type="inferred from homology"/>
<keyword evidence="3" id="KW-0472">Membrane</keyword>
<dbReference type="Pfam" id="PF01894">
    <property type="entry name" value="YjbQ"/>
    <property type="match status" value="1"/>
</dbReference>
<dbReference type="Gene3D" id="2.60.120.460">
    <property type="entry name" value="YjbQ-like"/>
    <property type="match status" value="1"/>
</dbReference>
<evidence type="ECO:0000313" key="5">
    <source>
        <dbReference type="Proteomes" id="UP000008743"/>
    </source>
</evidence>
<feature type="region of interest" description="Disordered" evidence="2">
    <location>
        <begin position="131"/>
        <end position="216"/>
    </location>
</feature>
<dbReference type="SUPFAM" id="SSF111038">
    <property type="entry name" value="YjbQ-like"/>
    <property type="match status" value="1"/>
</dbReference>
<dbReference type="Proteomes" id="UP000008743">
    <property type="component" value="Unassembled WGS sequence"/>
</dbReference>
<dbReference type="RefSeq" id="XP_004363581.1">
    <property type="nucleotide sequence ID" value="XM_004363524.2"/>
</dbReference>
<feature type="compositionally biased region" description="Basic and acidic residues" evidence="2">
    <location>
        <begin position="192"/>
        <end position="208"/>
    </location>
</feature>
<dbReference type="STRING" id="595528.A0A0D2WNY7"/>
<feature type="transmembrane region" description="Helical" evidence="3">
    <location>
        <begin position="358"/>
        <end position="377"/>
    </location>
</feature>
<dbReference type="Gene3D" id="3.90.1720.10">
    <property type="entry name" value="endopeptidase domain like (from Nostoc punctiforme)"/>
    <property type="match status" value="1"/>
</dbReference>
<dbReference type="PANTHER" id="PTHR30615:SF8">
    <property type="entry name" value="UPF0047 PROTEIN C4A8.02C"/>
    <property type="match status" value="1"/>
</dbReference>
<evidence type="ECO:0000256" key="1">
    <source>
        <dbReference type="ARBA" id="ARBA00005534"/>
    </source>
</evidence>
<sequence length="407" mass="44936">MSWFQKTVSLKARRRGCHLITSEVLPHVQEAVARIEIGLCHLFLQHSSASISINENADPDVRKDMETVLNRLVPEGDSYVHDAEGPDDMPAHVKSSLFGVSVTVPITNGRLNFGTWQKALSFPRKVRAHVPKHVESTDQESVAVSRHDSHHDGASCTPPRTCTASPASSASTQEYQRDLEPEADANPIRLLPDAERSQFQGRADRLRDQLSTGPPNLERARRAVQNLLQEATQALPRPGQIIESLRMGGVYEHVGVVIAYPGQPFELAVIQVDPSEADGTALLEGDPNGVHLIPLQHFARQQYRFQGVAPSPGTEQYRQFEDRVLTARQCPGFNYGFVTANCQHFASWVVTGRSESHGVIQGLQAIIIGVTVTAVGWRNRGSWVAFLGIVLAVTVIIWFIERAVYLL</sequence>
<evidence type="ECO:0000256" key="3">
    <source>
        <dbReference type="SAM" id="Phobius"/>
    </source>
</evidence>
<dbReference type="OrthoDB" id="10255963at2759"/>
<dbReference type="AlphaFoldDB" id="A0A0D2WNY7"/>